<reference evidence="21 22" key="1">
    <citation type="submission" date="2021-06" db="EMBL/GenBank/DDBJ databases">
        <title>Chromosome-level genome assembly of the red-tail catfish (Hemibagrus wyckioides).</title>
        <authorList>
            <person name="Shao F."/>
        </authorList>
    </citation>
    <scope>NUCLEOTIDE SEQUENCE [LARGE SCALE GENOMIC DNA]</scope>
    <source>
        <strain evidence="21">EC202008001</strain>
        <tissue evidence="21">Blood</tissue>
    </source>
</reference>
<feature type="domain" description="AIG1-type G" evidence="20">
    <location>
        <begin position="520"/>
        <end position="722"/>
    </location>
</feature>
<dbReference type="NCBIfam" id="TIGR01697">
    <property type="entry name" value="PNPH-PUNA-XAPA"/>
    <property type="match status" value="1"/>
</dbReference>
<dbReference type="GO" id="GO:0005525">
    <property type="term" value="F:GTP binding"/>
    <property type="evidence" value="ECO:0007669"/>
    <property type="project" value="InterPro"/>
</dbReference>
<evidence type="ECO:0000313" key="22">
    <source>
        <dbReference type="Proteomes" id="UP000824219"/>
    </source>
</evidence>
<dbReference type="SUPFAM" id="SSF52540">
    <property type="entry name" value="P-loop containing nucleoside triphosphate hydrolases"/>
    <property type="match status" value="1"/>
</dbReference>
<dbReference type="Pfam" id="PF04548">
    <property type="entry name" value="AIG1"/>
    <property type="match status" value="1"/>
</dbReference>
<feature type="compositionally biased region" description="Basic and acidic residues" evidence="18">
    <location>
        <begin position="488"/>
        <end position="500"/>
    </location>
</feature>
<evidence type="ECO:0000256" key="13">
    <source>
        <dbReference type="ARBA" id="ARBA00023970"/>
    </source>
</evidence>
<comment type="catalytic activity">
    <reaction evidence="12">
        <text>2'-deoxyinosine + phosphate = 2-deoxy-alpha-D-ribose 1-phosphate + hypoxanthine</text>
        <dbReference type="Rhea" id="RHEA:27750"/>
        <dbReference type="ChEBI" id="CHEBI:17368"/>
        <dbReference type="ChEBI" id="CHEBI:28997"/>
        <dbReference type="ChEBI" id="CHEBI:43474"/>
        <dbReference type="ChEBI" id="CHEBI:57259"/>
        <dbReference type="EC" id="2.4.2.1"/>
    </reaction>
</comment>
<evidence type="ECO:0000256" key="17">
    <source>
        <dbReference type="SAM" id="Coils"/>
    </source>
</evidence>
<evidence type="ECO:0000256" key="19">
    <source>
        <dbReference type="SAM" id="Phobius"/>
    </source>
</evidence>
<keyword evidence="19" id="KW-0812">Transmembrane</keyword>
<evidence type="ECO:0000256" key="9">
    <source>
        <dbReference type="ARBA" id="ARBA00022741"/>
    </source>
</evidence>
<comment type="similarity">
    <text evidence="3">Belongs to the TRAFAC class TrmE-Era-EngA-EngB-Septin-like GTPase superfamily. AIG1/Toc34/Toc159-like paraseptin GTPase family. IAN subfamily.</text>
</comment>
<evidence type="ECO:0000256" key="18">
    <source>
        <dbReference type="SAM" id="MobiDB-lite"/>
    </source>
</evidence>
<evidence type="ECO:0000256" key="11">
    <source>
        <dbReference type="ARBA" id="ARBA00023929"/>
    </source>
</evidence>
<evidence type="ECO:0000256" key="4">
    <source>
        <dbReference type="ARBA" id="ARBA00011886"/>
    </source>
</evidence>
<keyword evidence="19" id="KW-0472">Membrane</keyword>
<evidence type="ECO:0000256" key="5">
    <source>
        <dbReference type="ARBA" id="ARBA00013834"/>
    </source>
</evidence>
<organism evidence="21 22">
    <name type="scientific">Hemibagrus wyckioides</name>
    <dbReference type="NCBI Taxonomy" id="337641"/>
    <lineage>
        <taxon>Eukaryota</taxon>
        <taxon>Metazoa</taxon>
        <taxon>Chordata</taxon>
        <taxon>Craniata</taxon>
        <taxon>Vertebrata</taxon>
        <taxon>Euteleostomi</taxon>
        <taxon>Actinopterygii</taxon>
        <taxon>Neopterygii</taxon>
        <taxon>Teleostei</taxon>
        <taxon>Ostariophysi</taxon>
        <taxon>Siluriformes</taxon>
        <taxon>Bagridae</taxon>
        <taxon>Hemibagrus</taxon>
    </lineage>
</organism>
<dbReference type="InterPro" id="IPR011270">
    <property type="entry name" value="Pur_Nuc_Pase_Ino/Guo-sp"/>
</dbReference>
<dbReference type="Pfam" id="PF01048">
    <property type="entry name" value="PNP_UDP_1"/>
    <property type="match status" value="1"/>
</dbReference>
<evidence type="ECO:0000256" key="6">
    <source>
        <dbReference type="ARBA" id="ARBA00022676"/>
    </source>
</evidence>
<keyword evidence="22" id="KW-1185">Reference proteome</keyword>
<feature type="region of interest" description="Disordered" evidence="18">
    <location>
        <begin position="488"/>
        <end position="517"/>
    </location>
</feature>
<keyword evidence="17" id="KW-0175">Coiled coil</keyword>
<dbReference type="InterPro" id="IPR027417">
    <property type="entry name" value="P-loop_NTPase"/>
</dbReference>
<comment type="catalytic activity">
    <reaction evidence="10">
        <text>inosine + phosphate = alpha-D-ribose 1-phosphate + hypoxanthine</text>
        <dbReference type="Rhea" id="RHEA:27646"/>
        <dbReference type="ChEBI" id="CHEBI:17368"/>
        <dbReference type="ChEBI" id="CHEBI:17596"/>
        <dbReference type="ChEBI" id="CHEBI:43474"/>
        <dbReference type="ChEBI" id="CHEBI:57720"/>
        <dbReference type="EC" id="2.4.2.1"/>
    </reaction>
</comment>
<comment type="similarity">
    <text evidence="2">Belongs to the PNP/MTAP phosphorylase family.</text>
</comment>
<evidence type="ECO:0000256" key="2">
    <source>
        <dbReference type="ARBA" id="ARBA00006751"/>
    </source>
</evidence>
<keyword evidence="19" id="KW-1133">Transmembrane helix</keyword>
<proteinExistence type="inferred from homology"/>
<dbReference type="Gene3D" id="3.40.50.1580">
    <property type="entry name" value="Nucleoside phosphorylase domain"/>
    <property type="match status" value="1"/>
</dbReference>
<keyword evidence="9" id="KW-0547">Nucleotide-binding</keyword>
<comment type="pathway">
    <text evidence="1">Purine metabolism; purine nucleoside salvage.</text>
</comment>
<comment type="catalytic activity">
    <reaction evidence="11">
        <text>2'-deoxyguanosine + phosphate = 2-deoxy-alpha-D-ribose 1-phosphate + guanine</text>
        <dbReference type="Rhea" id="RHEA:27738"/>
        <dbReference type="ChEBI" id="CHEBI:16235"/>
        <dbReference type="ChEBI" id="CHEBI:17172"/>
        <dbReference type="ChEBI" id="CHEBI:43474"/>
        <dbReference type="ChEBI" id="CHEBI:57259"/>
        <dbReference type="EC" id="2.4.2.1"/>
    </reaction>
</comment>
<comment type="function">
    <text evidence="16">Catalyzes the phosphorolytic breakdown of the N-glycosidic bond in the beta-(deoxy)ribonucleoside molecules, with the formation of the corresponding free purine bases and pentose-1-phosphate. Preferentially acts on 6-oxopurine nucleosides including inosine and guanosine.</text>
</comment>
<dbReference type="EC" id="2.4.2.1" evidence="4"/>
<dbReference type="Gene3D" id="3.40.50.300">
    <property type="entry name" value="P-loop containing nucleotide triphosphate hydrolases"/>
    <property type="match status" value="1"/>
</dbReference>
<name>A0A9D3NF60_9TELE</name>
<evidence type="ECO:0000313" key="21">
    <source>
        <dbReference type="EMBL" id="KAG7319890.1"/>
    </source>
</evidence>
<gene>
    <name evidence="21" type="ORF">KOW79_017033</name>
</gene>
<dbReference type="InterPro" id="IPR006703">
    <property type="entry name" value="G_AIG1"/>
</dbReference>
<dbReference type="InterPro" id="IPR011268">
    <property type="entry name" value="Purine_phosphorylase"/>
</dbReference>
<dbReference type="OrthoDB" id="10261782at2759"/>
<protein>
    <recommendedName>
        <fullName evidence="5">Purine nucleoside phosphorylase</fullName>
        <ecNumber evidence="4">2.4.2.1</ecNumber>
    </recommendedName>
    <alternativeName>
        <fullName evidence="15">Inosine phosphorylase</fullName>
    </alternativeName>
    <alternativeName>
        <fullName evidence="14">Inosine-guanosine phosphorylase</fullName>
    </alternativeName>
</protein>
<dbReference type="FunFam" id="3.40.50.1580:FF:000004">
    <property type="entry name" value="Purine nucleoside phosphorylase"/>
    <property type="match status" value="1"/>
</dbReference>
<evidence type="ECO:0000256" key="15">
    <source>
        <dbReference type="ARBA" id="ARBA00033072"/>
    </source>
</evidence>
<feature type="coiled-coil region" evidence="17">
    <location>
        <begin position="685"/>
        <end position="830"/>
    </location>
</feature>
<evidence type="ECO:0000256" key="8">
    <source>
        <dbReference type="ARBA" id="ARBA00022726"/>
    </source>
</evidence>
<evidence type="ECO:0000256" key="1">
    <source>
        <dbReference type="ARBA" id="ARBA00005058"/>
    </source>
</evidence>
<dbReference type="AlphaFoldDB" id="A0A9D3NF60"/>
<evidence type="ECO:0000256" key="10">
    <source>
        <dbReference type="ARBA" id="ARBA00023918"/>
    </source>
</evidence>
<keyword evidence="7" id="KW-0808">Transferase</keyword>
<dbReference type="SUPFAM" id="SSF53167">
    <property type="entry name" value="Purine and uridine phosphorylases"/>
    <property type="match status" value="1"/>
</dbReference>
<dbReference type="NCBIfam" id="TIGR01700">
    <property type="entry name" value="PNPH"/>
    <property type="match status" value="1"/>
</dbReference>
<evidence type="ECO:0000256" key="12">
    <source>
        <dbReference type="ARBA" id="ARBA00023950"/>
    </source>
</evidence>
<comment type="catalytic activity">
    <reaction evidence="13">
        <text>guanosine + phosphate = alpha-D-ribose 1-phosphate + guanine</text>
        <dbReference type="Rhea" id="RHEA:13233"/>
        <dbReference type="ChEBI" id="CHEBI:16235"/>
        <dbReference type="ChEBI" id="CHEBI:16750"/>
        <dbReference type="ChEBI" id="CHEBI:43474"/>
        <dbReference type="ChEBI" id="CHEBI:57720"/>
        <dbReference type="EC" id="2.4.2.1"/>
    </reaction>
</comment>
<dbReference type="InterPro" id="IPR035994">
    <property type="entry name" value="Nucleoside_phosphorylase_sf"/>
</dbReference>
<evidence type="ECO:0000256" key="7">
    <source>
        <dbReference type="ARBA" id="ARBA00022679"/>
    </source>
</evidence>
<evidence type="ECO:0000256" key="3">
    <source>
        <dbReference type="ARBA" id="ARBA00008535"/>
    </source>
</evidence>
<dbReference type="GO" id="GO:0005737">
    <property type="term" value="C:cytoplasm"/>
    <property type="evidence" value="ECO:0007669"/>
    <property type="project" value="TreeGrafter"/>
</dbReference>
<feature type="transmembrane region" description="Helical" evidence="19">
    <location>
        <begin position="845"/>
        <end position="866"/>
    </location>
</feature>
<dbReference type="InterPro" id="IPR000845">
    <property type="entry name" value="Nucleoside_phosphorylase_d"/>
</dbReference>
<dbReference type="GO" id="GO:0006166">
    <property type="term" value="P:purine ribonucleoside salvage"/>
    <property type="evidence" value="ECO:0007669"/>
    <property type="project" value="UniProtKB-KW"/>
</dbReference>
<evidence type="ECO:0000256" key="14">
    <source>
        <dbReference type="ARBA" id="ARBA00031036"/>
    </source>
</evidence>
<dbReference type="PANTHER" id="PTHR11904:SF12">
    <property type="entry name" value="PURINE NUCLEOSIDE PHOSPHORYLASE"/>
    <property type="match status" value="1"/>
</dbReference>
<sequence length="918" mass="104295">MFPESSSDHGYEACKATADWLLEHAPVRPLVGIVCGSGLGGLADMLKDQKFFSYSEIPNFPKSTVHGHAGRLVFGNLKGKPCVCMQGRFHLYEGYSIQKITMPMRIFKLMGVEMVILTNAAGGLNQDYKVGDVMIIKDHINMPGFAGINPLCGENDDRFGIRFPCMSDAYDKEMRQLAQKVGDELGYSHFIKEGVYCVLGGPSFETIAECRMLNRLGADAVGMSTVHEAIVARHSGMRVFALSLITNKSVMDYSSEEKANHEEVLQTGEQRSQQLLVYHTHIQYITSRDEAFPVQELQSTQRRPVPSDTATDERIQDLIAQFGGRFLDFNNKNPENRQQVKQLLKKLDELLELNKYHHFTNRETEVVEKAVTMLEQKKQEKLDESIKKAKQEVRQIAEHRKADIIKALETENQDIERTKNHIHGIILSLTAEINKENENLYEAPQRLQVLQGSLENAKIRLRNLEKEKELRIKESEEKKKEVEKWMKEEEQRREQEHPEMKCSQFENSSRSPHRDVQSPVTQMQLVLLGRTGSGKSATGNTILNQKCFPSKPCMGSVTKKIQKECGVVQGRSLAVIDTPGWFDTAGEQSKITQEVQRCLSMCSPGPHAFLLIIPIARFTEEQQQTVDMIEKVFEGNFSDHTIIIFTRADELEGESIEQFISEQDQRIQDLIARFGGRFLAFNNKNPENREQVNHLLKKLDELQEKLDDSIKKAKQKIRQIAERRKADIIKDLETENQDIERRRSHIQITILSLTAEINKENENLYEAPQRLQVLQGSLENAEISLRNLEKEKELKIKESEEKKKEVEKWMKEEEQRREQEEREKALNEDGKEWYYNEKYMTILKYLIIFLGGAGVGVGFTFLPALFMTAAPVGIAAELAALLGPELAAAVMAAATKAAPLIGVASKVAPMVTSLCSIQ</sequence>
<keyword evidence="8" id="KW-0660">Purine salvage</keyword>
<dbReference type="Proteomes" id="UP000824219">
    <property type="component" value="Linkage Group LG20"/>
</dbReference>
<dbReference type="CDD" id="cd01852">
    <property type="entry name" value="AIG1"/>
    <property type="match status" value="1"/>
</dbReference>
<dbReference type="GO" id="GO:0004731">
    <property type="term" value="F:purine-nucleoside phosphorylase activity"/>
    <property type="evidence" value="ECO:0007669"/>
    <property type="project" value="UniProtKB-EC"/>
</dbReference>
<comment type="caution">
    <text evidence="21">The sequence shown here is derived from an EMBL/GenBank/DDBJ whole genome shotgun (WGS) entry which is preliminary data.</text>
</comment>
<dbReference type="FunFam" id="3.40.50.300:FF:002274">
    <property type="entry name" value="Si:dkeyp-69e1.8"/>
    <property type="match status" value="1"/>
</dbReference>
<dbReference type="EMBL" id="JAHKSW010000020">
    <property type="protein sequence ID" value="KAG7319890.1"/>
    <property type="molecule type" value="Genomic_DNA"/>
</dbReference>
<keyword evidence="6" id="KW-0328">Glycosyltransferase</keyword>
<dbReference type="PANTHER" id="PTHR11904">
    <property type="entry name" value="METHYLTHIOADENOSINE/PURINE NUCLEOSIDE PHOSPHORYLASE"/>
    <property type="match status" value="1"/>
</dbReference>
<dbReference type="PROSITE" id="PS51720">
    <property type="entry name" value="G_AIG1"/>
    <property type="match status" value="1"/>
</dbReference>
<evidence type="ECO:0000259" key="20">
    <source>
        <dbReference type="PROSITE" id="PS51720"/>
    </source>
</evidence>
<evidence type="ECO:0000256" key="16">
    <source>
        <dbReference type="ARBA" id="ARBA00054498"/>
    </source>
</evidence>
<dbReference type="NCBIfam" id="NF006054">
    <property type="entry name" value="PRK08202.1"/>
    <property type="match status" value="1"/>
</dbReference>
<accession>A0A9D3NF60</accession>
<dbReference type="CDD" id="cd09009">
    <property type="entry name" value="PNP-EcPNPII_like"/>
    <property type="match status" value="1"/>
</dbReference>